<reference evidence="1 2" key="1">
    <citation type="submission" date="2018-08" db="EMBL/GenBank/DDBJ databases">
        <title>Acidipila sp. 4G-K13, an acidobacterium isolated from forest soil.</title>
        <authorList>
            <person name="Gao Z.-H."/>
            <person name="Qiu L.-H."/>
        </authorList>
    </citation>
    <scope>NUCLEOTIDE SEQUENCE [LARGE SCALE GENOMIC DNA]</scope>
    <source>
        <strain evidence="1 2">4G-K13</strain>
    </source>
</reference>
<keyword evidence="2" id="KW-1185">Reference proteome</keyword>
<evidence type="ECO:0000313" key="2">
    <source>
        <dbReference type="Proteomes" id="UP000264702"/>
    </source>
</evidence>
<comment type="caution">
    <text evidence="1">The sequence shown here is derived from an EMBL/GenBank/DDBJ whole genome shotgun (WGS) entry which is preliminary data.</text>
</comment>
<proteinExistence type="predicted"/>
<gene>
    <name evidence="1" type="ORF">D0Y96_05405</name>
</gene>
<sequence>MNDRPKSLSLSDLHTAVRAAHQITRHVYPADTALSDPANVVIWRWVCGLPVSWPVENPERVLNSATTFAHALSKAIAEQTNGAIVPEPVVSGLPGEPAIAGVSLACLDIVSKDEL</sequence>
<name>A0A372IRN3_9BACT</name>
<organism evidence="1 2">
    <name type="scientific">Paracidobacterium acidisoli</name>
    <dbReference type="NCBI Taxonomy" id="2303751"/>
    <lineage>
        <taxon>Bacteria</taxon>
        <taxon>Pseudomonadati</taxon>
        <taxon>Acidobacteriota</taxon>
        <taxon>Terriglobia</taxon>
        <taxon>Terriglobales</taxon>
        <taxon>Acidobacteriaceae</taxon>
        <taxon>Paracidobacterium</taxon>
    </lineage>
</organism>
<dbReference type="RefSeq" id="WP_117298324.1">
    <property type="nucleotide sequence ID" value="NZ_QVQT02000002.1"/>
</dbReference>
<evidence type="ECO:0000313" key="1">
    <source>
        <dbReference type="EMBL" id="RFU17575.1"/>
    </source>
</evidence>
<accession>A0A372IRN3</accession>
<protein>
    <submittedName>
        <fullName evidence="1">Uncharacterized protein</fullName>
    </submittedName>
</protein>
<dbReference type="Proteomes" id="UP000264702">
    <property type="component" value="Unassembled WGS sequence"/>
</dbReference>
<dbReference type="AlphaFoldDB" id="A0A372IRN3"/>
<dbReference type="EMBL" id="QVQT01000002">
    <property type="protein sequence ID" value="RFU17575.1"/>
    <property type="molecule type" value="Genomic_DNA"/>
</dbReference>